<proteinExistence type="predicted"/>
<evidence type="ECO:0000313" key="3">
    <source>
        <dbReference type="Proteomes" id="UP000188533"/>
    </source>
</evidence>
<reference evidence="2 3" key="2">
    <citation type="submission" date="2017-02" db="EMBL/GenBank/DDBJ databases">
        <title>A genome survey and senescence transcriptome analysis in Lentinula edodes.</title>
        <authorList>
            <person name="Sakamoto Y."/>
            <person name="Nakade K."/>
            <person name="Sato S."/>
            <person name="Yoshida Y."/>
            <person name="Miyazaki K."/>
            <person name="Natsume S."/>
            <person name="Konno N."/>
        </authorList>
    </citation>
    <scope>NUCLEOTIDE SEQUENCE [LARGE SCALE GENOMIC DNA]</scope>
    <source>
        <strain evidence="2 3">NBRC 111202</strain>
    </source>
</reference>
<gene>
    <name evidence="2" type="ORF">LENED_004260</name>
</gene>
<comment type="caution">
    <text evidence="2">The sequence shown here is derived from an EMBL/GenBank/DDBJ whole genome shotgun (WGS) entry which is preliminary data.</text>
</comment>
<sequence length="710" mass="79237">MPLSDKSSTMLYFRDNMGSVLTENHPPPTSDSETRMIWGRTQTSSTLEGLDVYLRGSLMGQAHRNNRYYSCLDNLDGQFEFDPRTSFAKEYLRKVESKDIVDDAVTDEGFFEVEIAPRQHQILAKPSSRCDIHPTDAHSVASTTKTSDFVSIEGDDASSIWSTVEAPVIPSYLGYTSMDQRPHLKRRLTKPRPADMPAPPSEVLKREVFSHEVSLPPRNAQEKHSTQIRQRKSFAKLVCQRSKEKPVESDQWICIEVSHELRQRSRSTLAQTIFDFLGDSSLCSNSFKHLRNIMTRRNARPALKLRTSCERNANTFGLPSPDSLASSIPATCSPVTPEDAETFVFSSKESAETVALDDVFTGGRSYFQKTHYREDRTYLPPLSEVSDQGSIYSQDSACVVYTSQLRPVTNPTPQSTLTFAAIWDPDHGMSTFSGKQLIGQEYSSQDERGQDGESNWVQEGNYNTCLSTSHYHNSEHPDCEPHLHSRFSTTTTSTSNYIEVALGEEDQINLSSKPLQDDLLPGDSHPAWIPQIFTVGFTKPSSYGPGRPEISEPFQLTPVRPPELKNHTLPSHFSLTSKSSSLLTRSRLHMSSSVAAANQTSSSTPSREDMSGTHLSPTSVRRGFSFGSGHIQRNDHSPPFSSTHSRNAEESSESSALGSVIARPQTPTRRPSITSVFGKLKSPRKGQSEPWVMVDVEVTPMIHQRLVTEY</sequence>
<dbReference type="Proteomes" id="UP000188533">
    <property type="component" value="Unassembled WGS sequence"/>
</dbReference>
<protein>
    <submittedName>
        <fullName evidence="2">Uncharacterized protein</fullName>
    </submittedName>
</protein>
<accession>A0A1Q3E5Q0</accession>
<keyword evidence="3" id="KW-1185">Reference proteome</keyword>
<organism evidence="2 3">
    <name type="scientific">Lentinula edodes</name>
    <name type="common">Shiitake mushroom</name>
    <name type="synonym">Lentinus edodes</name>
    <dbReference type="NCBI Taxonomy" id="5353"/>
    <lineage>
        <taxon>Eukaryota</taxon>
        <taxon>Fungi</taxon>
        <taxon>Dikarya</taxon>
        <taxon>Basidiomycota</taxon>
        <taxon>Agaricomycotina</taxon>
        <taxon>Agaricomycetes</taxon>
        <taxon>Agaricomycetidae</taxon>
        <taxon>Agaricales</taxon>
        <taxon>Marasmiineae</taxon>
        <taxon>Omphalotaceae</taxon>
        <taxon>Lentinula</taxon>
    </lineage>
</organism>
<dbReference type="AlphaFoldDB" id="A0A1Q3E5Q0"/>
<evidence type="ECO:0000313" key="2">
    <source>
        <dbReference type="EMBL" id="GAW02597.1"/>
    </source>
</evidence>
<reference evidence="2 3" key="1">
    <citation type="submission" date="2016-08" db="EMBL/GenBank/DDBJ databases">
        <authorList>
            <consortium name="Lentinula edodes genome sequencing consortium"/>
            <person name="Sakamoto Y."/>
            <person name="Nakade K."/>
            <person name="Sato S."/>
            <person name="Yoshida Y."/>
            <person name="Miyazaki K."/>
            <person name="Natsume S."/>
            <person name="Konno N."/>
        </authorList>
    </citation>
    <scope>NUCLEOTIDE SEQUENCE [LARGE SCALE GENOMIC DNA]</scope>
    <source>
        <strain evidence="2 3">NBRC 111202</strain>
    </source>
</reference>
<feature type="compositionally biased region" description="Polar residues" evidence="1">
    <location>
        <begin position="665"/>
        <end position="674"/>
    </location>
</feature>
<feature type="region of interest" description="Disordered" evidence="1">
    <location>
        <begin position="543"/>
        <end position="573"/>
    </location>
</feature>
<feature type="compositionally biased region" description="Polar residues" evidence="1">
    <location>
        <begin position="594"/>
        <end position="605"/>
    </location>
</feature>
<dbReference type="EMBL" id="BDGU01000102">
    <property type="protein sequence ID" value="GAW02597.1"/>
    <property type="molecule type" value="Genomic_DNA"/>
</dbReference>
<feature type="region of interest" description="Disordered" evidence="1">
    <location>
        <begin position="590"/>
        <end position="674"/>
    </location>
</feature>
<evidence type="ECO:0000256" key="1">
    <source>
        <dbReference type="SAM" id="MobiDB-lite"/>
    </source>
</evidence>
<name>A0A1Q3E5Q0_LENED</name>